<dbReference type="OrthoDB" id="6351861at2759"/>
<evidence type="ECO:0000313" key="8">
    <source>
        <dbReference type="Proteomes" id="UP000789390"/>
    </source>
</evidence>
<evidence type="ECO:0000256" key="1">
    <source>
        <dbReference type="ARBA" id="ARBA00022670"/>
    </source>
</evidence>
<keyword evidence="2" id="KW-0378">Hydrolase</keyword>
<proteinExistence type="predicted"/>
<dbReference type="SUPFAM" id="SSF50494">
    <property type="entry name" value="Trypsin-like serine proteases"/>
    <property type="match status" value="1"/>
</dbReference>
<dbReference type="InterPro" id="IPR043504">
    <property type="entry name" value="Peptidase_S1_PA_chymotrypsin"/>
</dbReference>
<evidence type="ECO:0000313" key="7">
    <source>
        <dbReference type="EMBL" id="CAH0106797.1"/>
    </source>
</evidence>
<name>A0A8J2RLI7_9CRUS</name>
<dbReference type="Pfam" id="PF00089">
    <property type="entry name" value="Trypsin"/>
    <property type="match status" value="1"/>
</dbReference>
<dbReference type="PROSITE" id="PS50240">
    <property type="entry name" value="TRYPSIN_DOM"/>
    <property type="match status" value="1"/>
</dbReference>
<keyword evidence="5" id="KW-0732">Signal</keyword>
<dbReference type="InterPro" id="IPR001314">
    <property type="entry name" value="Peptidase_S1A"/>
</dbReference>
<dbReference type="FunFam" id="2.40.10.10:FF:000060">
    <property type="entry name" value="Acrosin"/>
    <property type="match status" value="1"/>
</dbReference>
<dbReference type="AlphaFoldDB" id="A0A8J2RLI7"/>
<dbReference type="InterPro" id="IPR001254">
    <property type="entry name" value="Trypsin_dom"/>
</dbReference>
<organism evidence="7 8">
    <name type="scientific">Daphnia galeata</name>
    <dbReference type="NCBI Taxonomy" id="27404"/>
    <lineage>
        <taxon>Eukaryota</taxon>
        <taxon>Metazoa</taxon>
        <taxon>Ecdysozoa</taxon>
        <taxon>Arthropoda</taxon>
        <taxon>Crustacea</taxon>
        <taxon>Branchiopoda</taxon>
        <taxon>Diplostraca</taxon>
        <taxon>Cladocera</taxon>
        <taxon>Anomopoda</taxon>
        <taxon>Daphniidae</taxon>
        <taxon>Daphnia</taxon>
    </lineage>
</organism>
<evidence type="ECO:0000256" key="3">
    <source>
        <dbReference type="ARBA" id="ARBA00022825"/>
    </source>
</evidence>
<dbReference type="PRINTS" id="PR00722">
    <property type="entry name" value="CHYMOTRYPSIN"/>
</dbReference>
<dbReference type="CDD" id="cd00190">
    <property type="entry name" value="Tryp_SPc"/>
    <property type="match status" value="1"/>
</dbReference>
<keyword evidence="4" id="KW-1015">Disulfide bond</keyword>
<feature type="chain" id="PRO_5035164966" description="Peptidase S1 domain-containing protein" evidence="5">
    <location>
        <begin position="25"/>
        <end position="328"/>
    </location>
</feature>
<dbReference type="EMBL" id="CAKKLH010000235">
    <property type="protein sequence ID" value="CAH0106797.1"/>
    <property type="molecule type" value="Genomic_DNA"/>
</dbReference>
<reference evidence="7" key="1">
    <citation type="submission" date="2021-11" db="EMBL/GenBank/DDBJ databases">
        <authorList>
            <person name="Schell T."/>
        </authorList>
    </citation>
    <scope>NUCLEOTIDE SEQUENCE</scope>
    <source>
        <strain evidence="7">M5</strain>
    </source>
</reference>
<dbReference type="SMART" id="SM00020">
    <property type="entry name" value="Tryp_SPc"/>
    <property type="match status" value="1"/>
</dbReference>
<evidence type="ECO:0000256" key="2">
    <source>
        <dbReference type="ARBA" id="ARBA00022801"/>
    </source>
</evidence>
<dbReference type="Proteomes" id="UP000789390">
    <property type="component" value="Unassembled WGS sequence"/>
</dbReference>
<keyword evidence="8" id="KW-1185">Reference proteome</keyword>
<dbReference type="GO" id="GO:0006508">
    <property type="term" value="P:proteolysis"/>
    <property type="evidence" value="ECO:0007669"/>
    <property type="project" value="UniProtKB-KW"/>
</dbReference>
<evidence type="ECO:0000256" key="5">
    <source>
        <dbReference type="SAM" id="SignalP"/>
    </source>
</evidence>
<dbReference type="InterPro" id="IPR009003">
    <property type="entry name" value="Peptidase_S1_PA"/>
</dbReference>
<evidence type="ECO:0000259" key="6">
    <source>
        <dbReference type="PROSITE" id="PS50240"/>
    </source>
</evidence>
<dbReference type="PANTHER" id="PTHR24252">
    <property type="entry name" value="ACROSIN-RELATED"/>
    <property type="match status" value="1"/>
</dbReference>
<protein>
    <recommendedName>
        <fullName evidence="6">Peptidase S1 domain-containing protein</fullName>
    </recommendedName>
</protein>
<dbReference type="PANTHER" id="PTHR24252:SF7">
    <property type="entry name" value="HYALIN"/>
    <property type="match status" value="1"/>
</dbReference>
<keyword evidence="3" id="KW-0720">Serine protease</keyword>
<feature type="domain" description="Peptidase S1" evidence="6">
    <location>
        <begin position="54"/>
        <end position="328"/>
    </location>
</feature>
<feature type="signal peptide" evidence="5">
    <location>
        <begin position="1"/>
        <end position="24"/>
    </location>
</feature>
<sequence>MAQNRQSATVFLVAVLLFCPAISAGKNRVRKSNYNYMLPSFEQQLEENEKQIRMTNSEAAQQNQYPYMVALMLFDNETQSFNFYCGGSLISSTQILTAANCVCHAKTNKTLKAKEVKVALGAHFLNETTNDAQLTKNIRRIKIHERYNPETYFNDIAILTMASPVEFTKTISPVCLPPQETNDQYVGKLAIVKGWGATGWEENASNYLLHGVQSIISNSVCHKIYTGSFKITTHMMCAYRRGIDSCHLDEGGPLVIESDDLNENNELNVIESENNNNTEADEAVAVEEECRWIQVGVVSFGMGCGEKGIPGVYMRITSFLPWINKQKK</sequence>
<comment type="caution">
    <text evidence="7">The sequence shown here is derived from an EMBL/GenBank/DDBJ whole genome shotgun (WGS) entry which is preliminary data.</text>
</comment>
<evidence type="ECO:0000256" key="4">
    <source>
        <dbReference type="ARBA" id="ARBA00023157"/>
    </source>
</evidence>
<dbReference type="Gene3D" id="2.40.10.10">
    <property type="entry name" value="Trypsin-like serine proteases"/>
    <property type="match status" value="1"/>
</dbReference>
<accession>A0A8J2RLI7</accession>
<gene>
    <name evidence="7" type="ORF">DGAL_LOCUS9956</name>
</gene>
<keyword evidence="1" id="KW-0645">Protease</keyword>
<dbReference type="GO" id="GO:0004252">
    <property type="term" value="F:serine-type endopeptidase activity"/>
    <property type="evidence" value="ECO:0007669"/>
    <property type="project" value="InterPro"/>
</dbReference>